<keyword evidence="3" id="KW-1185">Reference proteome</keyword>
<organism evidence="2 3">
    <name type="scientific">Irregularibacter muris</name>
    <dbReference type="NCBI Taxonomy" id="1796619"/>
    <lineage>
        <taxon>Bacteria</taxon>
        <taxon>Bacillati</taxon>
        <taxon>Bacillota</taxon>
        <taxon>Clostridia</taxon>
        <taxon>Eubacteriales</taxon>
        <taxon>Eubacteriaceae</taxon>
        <taxon>Irregularibacter</taxon>
    </lineage>
</organism>
<accession>A0AAE3HH74</accession>
<evidence type="ECO:0000313" key="2">
    <source>
        <dbReference type="EMBL" id="MCR1900101.1"/>
    </source>
</evidence>
<keyword evidence="1" id="KW-0472">Membrane</keyword>
<sequence>MDDEIVVYGLLLFAFIAGSIYHFRIRRQCIHPIRLTKPRMILSSIILFIFCFIAYIGGNVWHYYILALAGAVFIISGVVAEGIHEKGIYYGGVHGIHLKRLAKWEDIEDIKIDTQKNKLQSFKLKTTTIYPGQFYSSQAIHEIKKLLKR</sequence>
<evidence type="ECO:0000313" key="3">
    <source>
        <dbReference type="Proteomes" id="UP001205748"/>
    </source>
</evidence>
<keyword evidence="1" id="KW-0812">Transmembrane</keyword>
<dbReference type="RefSeq" id="WP_257533086.1">
    <property type="nucleotide sequence ID" value="NZ_JANKAS010000019.1"/>
</dbReference>
<evidence type="ECO:0000256" key="1">
    <source>
        <dbReference type="SAM" id="Phobius"/>
    </source>
</evidence>
<name>A0AAE3HH74_9FIRM</name>
<protein>
    <recommendedName>
        <fullName evidence="4">DUF5673 domain-containing protein</fullName>
    </recommendedName>
</protein>
<gene>
    <name evidence="2" type="ORF">NSA47_14120</name>
</gene>
<dbReference type="AlphaFoldDB" id="A0AAE3HH74"/>
<evidence type="ECO:0008006" key="4">
    <source>
        <dbReference type="Google" id="ProtNLM"/>
    </source>
</evidence>
<reference evidence="2" key="1">
    <citation type="submission" date="2022-07" db="EMBL/GenBank/DDBJ databases">
        <title>Enhanced cultured diversity of the mouse gut microbiota enables custom-made synthetic communities.</title>
        <authorList>
            <person name="Afrizal A."/>
        </authorList>
    </citation>
    <scope>NUCLEOTIDE SEQUENCE</scope>
    <source>
        <strain evidence="2">DSM 28593</strain>
    </source>
</reference>
<feature type="transmembrane region" description="Helical" evidence="1">
    <location>
        <begin position="61"/>
        <end position="80"/>
    </location>
</feature>
<comment type="caution">
    <text evidence="2">The sequence shown here is derived from an EMBL/GenBank/DDBJ whole genome shotgun (WGS) entry which is preliminary data.</text>
</comment>
<dbReference type="Proteomes" id="UP001205748">
    <property type="component" value="Unassembled WGS sequence"/>
</dbReference>
<dbReference type="EMBL" id="JANKAS010000019">
    <property type="protein sequence ID" value="MCR1900101.1"/>
    <property type="molecule type" value="Genomic_DNA"/>
</dbReference>
<proteinExistence type="predicted"/>
<feature type="transmembrane region" description="Helical" evidence="1">
    <location>
        <begin position="6"/>
        <end position="23"/>
    </location>
</feature>
<keyword evidence="1" id="KW-1133">Transmembrane helix</keyword>
<feature type="transmembrane region" description="Helical" evidence="1">
    <location>
        <begin position="35"/>
        <end position="55"/>
    </location>
</feature>